<evidence type="ECO:0000256" key="3">
    <source>
        <dbReference type="ARBA" id="ARBA00016672"/>
    </source>
</evidence>
<comment type="caution">
    <text evidence="8">The sequence shown here is derived from an EMBL/GenBank/DDBJ whole genome shotgun (WGS) entry which is preliminary data.</text>
</comment>
<dbReference type="EMBL" id="LXFE01000243">
    <property type="protein sequence ID" value="OLL26076.1"/>
    <property type="molecule type" value="Genomic_DNA"/>
</dbReference>
<name>A0A1U7LTS8_NEOID</name>
<dbReference type="SMART" id="SM00657">
    <property type="entry name" value="RPOL4c"/>
    <property type="match status" value="1"/>
</dbReference>
<dbReference type="InterPro" id="IPR038846">
    <property type="entry name" value="RPC9"/>
</dbReference>
<evidence type="ECO:0000313" key="9">
    <source>
        <dbReference type="Proteomes" id="UP000186594"/>
    </source>
</evidence>
<dbReference type="PANTHER" id="PTHR15561">
    <property type="entry name" value="CALCITONIN GENE-RELATED PEPTIDE-RECEPTOR COMPONENT PROTEIN"/>
    <property type="match status" value="1"/>
</dbReference>
<dbReference type="Pfam" id="PF03874">
    <property type="entry name" value="RNA_pol_Rpb4"/>
    <property type="match status" value="1"/>
</dbReference>
<dbReference type="Gene3D" id="1.20.1250.40">
    <property type="match status" value="1"/>
</dbReference>
<proteinExistence type="inferred from homology"/>
<organism evidence="8 9">
    <name type="scientific">Neolecta irregularis (strain DAH-3)</name>
    <dbReference type="NCBI Taxonomy" id="1198029"/>
    <lineage>
        <taxon>Eukaryota</taxon>
        <taxon>Fungi</taxon>
        <taxon>Dikarya</taxon>
        <taxon>Ascomycota</taxon>
        <taxon>Taphrinomycotina</taxon>
        <taxon>Neolectales</taxon>
        <taxon>Neolectaceae</taxon>
        <taxon>Neolecta</taxon>
    </lineage>
</organism>
<gene>
    <name evidence="8" type="ORF">NEOLI_000483</name>
</gene>
<dbReference type="OrthoDB" id="1746530at2759"/>
<comment type="similarity">
    <text evidence="2">Belongs to the eukaryotic RPC9 RNA polymerase subunit family.</text>
</comment>
<keyword evidence="9" id="KW-1185">Reference proteome</keyword>
<dbReference type="GO" id="GO:0005666">
    <property type="term" value="C:RNA polymerase III complex"/>
    <property type="evidence" value="ECO:0007669"/>
    <property type="project" value="InterPro"/>
</dbReference>
<evidence type="ECO:0000256" key="1">
    <source>
        <dbReference type="ARBA" id="ARBA00004123"/>
    </source>
</evidence>
<dbReference type="AlphaFoldDB" id="A0A1U7LTS8"/>
<sequence>MKILNSREAFLSNYEVFDHLKQIEGKQSDTAHVKGVAANLSSQNLRTIQFEAISTETQGINPAATQSPRAIVGILAELRHIQLTKAEKLMIINTRPTSAPEIHAIIEEIDARFNDESVEWLLDVIKWHLGNGETTAAVNENRDTEKADNENAALPFIMEED</sequence>
<accession>A0A1U7LTS8</accession>
<evidence type="ECO:0000256" key="2">
    <source>
        <dbReference type="ARBA" id="ARBA00006898"/>
    </source>
</evidence>
<dbReference type="GO" id="GO:0000166">
    <property type="term" value="F:nucleotide binding"/>
    <property type="evidence" value="ECO:0007669"/>
    <property type="project" value="InterPro"/>
</dbReference>
<dbReference type="GO" id="GO:0006384">
    <property type="term" value="P:transcription initiation at RNA polymerase III promoter"/>
    <property type="evidence" value="ECO:0007669"/>
    <property type="project" value="InterPro"/>
</dbReference>
<reference evidence="8 9" key="1">
    <citation type="submission" date="2016-04" db="EMBL/GenBank/DDBJ databases">
        <title>Evolutionary innovation and constraint leading to complex multicellularity in the Ascomycota.</title>
        <authorList>
            <person name="Cisse O."/>
            <person name="Nguyen A."/>
            <person name="Hewitt D.A."/>
            <person name="Jedd G."/>
            <person name="Stajich J.E."/>
        </authorList>
    </citation>
    <scope>NUCLEOTIDE SEQUENCE [LARGE SCALE GENOMIC DNA]</scope>
    <source>
        <strain evidence="8 9">DAH-3</strain>
    </source>
</reference>
<dbReference type="PANTHER" id="PTHR15561:SF0">
    <property type="entry name" value="DNA-DIRECTED RNA POLYMERASE III SUBUNIT RPC9"/>
    <property type="match status" value="1"/>
</dbReference>
<evidence type="ECO:0000259" key="7">
    <source>
        <dbReference type="SMART" id="SM00657"/>
    </source>
</evidence>
<dbReference type="SUPFAM" id="SSF47819">
    <property type="entry name" value="HRDC-like"/>
    <property type="match status" value="1"/>
</dbReference>
<evidence type="ECO:0000313" key="8">
    <source>
        <dbReference type="EMBL" id="OLL26076.1"/>
    </source>
</evidence>
<comment type="subcellular location">
    <subcellularLocation>
        <location evidence="1">Nucleus</location>
    </subcellularLocation>
</comment>
<evidence type="ECO:0000256" key="4">
    <source>
        <dbReference type="ARBA" id="ARBA00022478"/>
    </source>
</evidence>
<dbReference type="STRING" id="1198029.A0A1U7LTS8"/>
<keyword evidence="6" id="KW-0539">Nucleus</keyword>
<protein>
    <recommendedName>
        <fullName evidence="3">DNA-directed RNA polymerase III subunit RPC9</fullName>
    </recommendedName>
</protein>
<dbReference type="InterPro" id="IPR010997">
    <property type="entry name" value="HRDC-like_sf"/>
</dbReference>
<dbReference type="Proteomes" id="UP000186594">
    <property type="component" value="Unassembled WGS sequence"/>
</dbReference>
<dbReference type="InterPro" id="IPR038324">
    <property type="entry name" value="Rpb4/RPC9_sf"/>
</dbReference>
<dbReference type="OMA" id="VMIINLR"/>
<dbReference type="InterPro" id="IPR005574">
    <property type="entry name" value="Rpb4/RPC9"/>
</dbReference>
<evidence type="ECO:0000256" key="5">
    <source>
        <dbReference type="ARBA" id="ARBA00023163"/>
    </source>
</evidence>
<keyword evidence="5" id="KW-0804">Transcription</keyword>
<keyword evidence="4 8" id="KW-0240">DNA-directed RNA polymerase</keyword>
<dbReference type="InterPro" id="IPR006590">
    <property type="entry name" value="RNA_pol_Rpb4/RPC9_core"/>
</dbReference>
<evidence type="ECO:0000256" key="6">
    <source>
        <dbReference type="ARBA" id="ARBA00023242"/>
    </source>
</evidence>
<feature type="domain" description="RNA polymerase Rpb4/RPC9 core" evidence="7">
    <location>
        <begin position="1"/>
        <end position="136"/>
    </location>
</feature>